<dbReference type="EMBL" id="QJKJ01004301">
    <property type="protein sequence ID" value="RDX94714.1"/>
    <property type="molecule type" value="Genomic_DNA"/>
</dbReference>
<feature type="region of interest" description="Disordered" evidence="1">
    <location>
        <begin position="420"/>
        <end position="442"/>
    </location>
</feature>
<evidence type="ECO:0000256" key="1">
    <source>
        <dbReference type="SAM" id="MobiDB-lite"/>
    </source>
</evidence>
<dbReference type="Pfam" id="PF00561">
    <property type="entry name" value="Abhydrolase_1"/>
    <property type="match status" value="1"/>
</dbReference>
<name>A0A371GVZ1_MUCPR</name>
<sequence length="486" mass="53712">MAIITEEEPEQPTTHSQIPPNNNPFSFWFYFTLSVSLLTLFFLFTSSLSPQDPKTWFLTLPTSLRRHYSDGRTIKVQTRPNAAPIEVFAVQEGPTSSENVVIVHGQALSSYSYRELAKSLAAKGLHVTSIDLPGNGFSDKSVEVSVEGADGVLGRFWYVYSEIQEKGVFWAFDQIVETGQIPYEEIQARMAKRKVRKPIDLGPEEMGKVLGEVIHSMGLAPVHLVLHDSALGLCSSFVSERADLVRSVTLIDTASGGAFPVWILEVPVVRDIVLGVSFVYAKVVGLCCSKRIGVADSDALRVLLKGRDGRRAVVNVGKRVNSSFDLAEWGGSDGLRGVPMQVLWSAGCSQEWSQEGDRVASALPQATFFTHSGGRWAQEDVAGEIGEKISQFVLSLPKSVRKVEQESIPEHIQKMIDEAKSSGHDHHHHHNHDHAHGHDHYGDAHIHGPNYMDAYGLGSGPHDWCLVMDIKRLNNMMSDHGIKYKL</sequence>
<evidence type="ECO:0000313" key="5">
    <source>
        <dbReference type="Proteomes" id="UP000257109"/>
    </source>
</evidence>
<dbReference type="Proteomes" id="UP000257109">
    <property type="component" value="Unassembled WGS sequence"/>
</dbReference>
<dbReference type="InterPro" id="IPR029058">
    <property type="entry name" value="AB_hydrolase_fold"/>
</dbReference>
<protein>
    <submittedName>
        <fullName evidence="4">Protein AUXIN RESPONSE 4</fullName>
    </submittedName>
</protein>
<keyword evidence="2" id="KW-0812">Transmembrane</keyword>
<keyword evidence="5" id="KW-1185">Reference proteome</keyword>
<dbReference type="InterPro" id="IPR000073">
    <property type="entry name" value="AB_hydrolase_1"/>
</dbReference>
<dbReference type="Gene3D" id="3.40.50.1820">
    <property type="entry name" value="alpha/beta hydrolase"/>
    <property type="match status" value="1"/>
</dbReference>
<dbReference type="AlphaFoldDB" id="A0A371GVZ1"/>
<gene>
    <name evidence="4" type="primary">AXR4</name>
    <name evidence="4" type="ORF">CR513_22867</name>
</gene>
<organism evidence="4 5">
    <name type="scientific">Mucuna pruriens</name>
    <name type="common">Velvet bean</name>
    <name type="synonym">Dolichos pruriens</name>
    <dbReference type="NCBI Taxonomy" id="157652"/>
    <lineage>
        <taxon>Eukaryota</taxon>
        <taxon>Viridiplantae</taxon>
        <taxon>Streptophyta</taxon>
        <taxon>Embryophyta</taxon>
        <taxon>Tracheophyta</taxon>
        <taxon>Spermatophyta</taxon>
        <taxon>Magnoliopsida</taxon>
        <taxon>eudicotyledons</taxon>
        <taxon>Gunneridae</taxon>
        <taxon>Pentapetalae</taxon>
        <taxon>rosids</taxon>
        <taxon>fabids</taxon>
        <taxon>Fabales</taxon>
        <taxon>Fabaceae</taxon>
        <taxon>Papilionoideae</taxon>
        <taxon>50 kb inversion clade</taxon>
        <taxon>NPAAA clade</taxon>
        <taxon>indigoferoid/millettioid clade</taxon>
        <taxon>Phaseoleae</taxon>
        <taxon>Mucuna</taxon>
    </lineage>
</organism>
<keyword evidence="2" id="KW-1133">Transmembrane helix</keyword>
<proteinExistence type="predicted"/>
<feature type="transmembrane region" description="Helical" evidence="2">
    <location>
        <begin position="27"/>
        <end position="44"/>
    </location>
</feature>
<reference evidence="4" key="1">
    <citation type="submission" date="2018-05" db="EMBL/GenBank/DDBJ databases">
        <title>Draft genome of Mucuna pruriens seed.</title>
        <authorList>
            <person name="Nnadi N.E."/>
            <person name="Vos R."/>
            <person name="Hasami M.H."/>
            <person name="Devisetty U.K."/>
            <person name="Aguiy J.C."/>
        </authorList>
    </citation>
    <scope>NUCLEOTIDE SEQUENCE [LARGE SCALE GENOMIC DNA]</scope>
    <source>
        <strain evidence="4">JCA_2017</strain>
    </source>
</reference>
<evidence type="ECO:0000313" key="4">
    <source>
        <dbReference type="EMBL" id="RDX94714.1"/>
    </source>
</evidence>
<accession>A0A371GVZ1</accession>
<feature type="domain" description="AB hydrolase-1" evidence="3">
    <location>
        <begin position="100"/>
        <end position="253"/>
    </location>
</feature>
<dbReference type="OrthoDB" id="6431331at2759"/>
<evidence type="ECO:0000259" key="3">
    <source>
        <dbReference type="Pfam" id="PF00561"/>
    </source>
</evidence>
<keyword evidence="2" id="KW-0472">Membrane</keyword>
<dbReference type="STRING" id="157652.A0A371GVZ1"/>
<dbReference type="SUPFAM" id="SSF53474">
    <property type="entry name" value="alpha/beta-Hydrolases"/>
    <property type="match status" value="1"/>
</dbReference>
<comment type="caution">
    <text evidence="4">The sequence shown here is derived from an EMBL/GenBank/DDBJ whole genome shotgun (WGS) entry which is preliminary data.</text>
</comment>
<evidence type="ECO:0000256" key="2">
    <source>
        <dbReference type="SAM" id="Phobius"/>
    </source>
</evidence>
<feature type="non-terminal residue" evidence="4">
    <location>
        <position position="1"/>
    </location>
</feature>